<dbReference type="GO" id="GO:0016787">
    <property type="term" value="F:hydrolase activity"/>
    <property type="evidence" value="ECO:0007669"/>
    <property type="project" value="UniProtKB-KW"/>
</dbReference>
<feature type="domain" description="ENPP1-3/EXOG-like endonuclease/phosphodiesterase" evidence="8">
    <location>
        <begin position="34"/>
        <end position="211"/>
    </location>
</feature>
<keyword evidence="6" id="KW-0378">Hydrolase</keyword>
<reference evidence="10" key="1">
    <citation type="submission" date="2019-08" db="EMBL/GenBank/DDBJ databases">
        <authorList>
            <person name="Kucharzyk K."/>
            <person name="Murdoch R.W."/>
            <person name="Higgins S."/>
            <person name="Loffler F."/>
        </authorList>
    </citation>
    <scope>NUCLEOTIDE SEQUENCE</scope>
</reference>
<keyword evidence="5" id="KW-0255">Endonuclease</keyword>
<evidence type="ECO:0000256" key="4">
    <source>
        <dbReference type="ARBA" id="ARBA00022723"/>
    </source>
</evidence>
<evidence type="ECO:0000313" key="10">
    <source>
        <dbReference type="EMBL" id="MPL66210.1"/>
    </source>
</evidence>
<keyword evidence="7" id="KW-0460">Magnesium</keyword>
<dbReference type="GO" id="GO:0004519">
    <property type="term" value="F:endonuclease activity"/>
    <property type="evidence" value="ECO:0007669"/>
    <property type="project" value="UniProtKB-KW"/>
</dbReference>
<evidence type="ECO:0000256" key="1">
    <source>
        <dbReference type="ARBA" id="ARBA00001946"/>
    </source>
</evidence>
<evidence type="ECO:0000259" key="9">
    <source>
        <dbReference type="SMART" id="SM00892"/>
    </source>
</evidence>
<dbReference type="InterPro" id="IPR040255">
    <property type="entry name" value="Non-specific_endonuclease"/>
</dbReference>
<evidence type="ECO:0000256" key="6">
    <source>
        <dbReference type="ARBA" id="ARBA00022801"/>
    </source>
</evidence>
<dbReference type="SMART" id="SM00892">
    <property type="entry name" value="Endonuclease_NS"/>
    <property type="match status" value="1"/>
</dbReference>
<dbReference type="GO" id="GO:0003676">
    <property type="term" value="F:nucleic acid binding"/>
    <property type="evidence" value="ECO:0007669"/>
    <property type="project" value="InterPro"/>
</dbReference>
<comment type="cofactor">
    <cofactor evidence="1">
        <name>Mg(2+)</name>
        <dbReference type="ChEBI" id="CHEBI:18420"/>
    </cofactor>
</comment>
<feature type="domain" description="DNA/RNA non-specific endonuclease/pyrophosphatase/phosphodiesterase" evidence="9">
    <location>
        <begin position="33"/>
        <end position="210"/>
    </location>
</feature>
<dbReference type="PANTHER" id="PTHR13966">
    <property type="entry name" value="ENDONUCLEASE RELATED"/>
    <property type="match status" value="1"/>
</dbReference>
<dbReference type="GO" id="GO:0046872">
    <property type="term" value="F:metal ion binding"/>
    <property type="evidence" value="ECO:0007669"/>
    <property type="project" value="UniProtKB-KW"/>
</dbReference>
<dbReference type="InterPro" id="IPR044925">
    <property type="entry name" value="His-Me_finger_sf"/>
</dbReference>
<keyword evidence="4" id="KW-0479">Metal-binding</keyword>
<dbReference type="InterPro" id="IPR018524">
    <property type="entry name" value="DNA/RNA_endonuclease_AS"/>
</dbReference>
<evidence type="ECO:0000256" key="7">
    <source>
        <dbReference type="ARBA" id="ARBA00022842"/>
    </source>
</evidence>
<evidence type="ECO:0000259" key="8">
    <source>
        <dbReference type="SMART" id="SM00477"/>
    </source>
</evidence>
<keyword evidence="3" id="KW-0540">Nuclease</keyword>
<dbReference type="InterPro" id="IPR044929">
    <property type="entry name" value="DNA/RNA_non-sp_Endonuclease_sf"/>
</dbReference>
<evidence type="ECO:0000256" key="5">
    <source>
        <dbReference type="ARBA" id="ARBA00022759"/>
    </source>
</evidence>
<dbReference type="SUPFAM" id="SSF54060">
    <property type="entry name" value="His-Me finger endonucleases"/>
    <property type="match status" value="1"/>
</dbReference>
<comment type="similarity">
    <text evidence="2">Belongs to the DNA/RNA non-specific endonuclease family.</text>
</comment>
<protein>
    <recommendedName>
        <fullName evidence="11">Nuclease</fullName>
    </recommendedName>
</protein>
<evidence type="ECO:0000256" key="3">
    <source>
        <dbReference type="ARBA" id="ARBA00022722"/>
    </source>
</evidence>
<evidence type="ECO:0000256" key="2">
    <source>
        <dbReference type="ARBA" id="ARBA00010052"/>
    </source>
</evidence>
<dbReference type="EMBL" id="VSSQ01000031">
    <property type="protein sequence ID" value="MPL66210.1"/>
    <property type="molecule type" value="Genomic_DNA"/>
</dbReference>
<sequence>MKKILLSSTVIIALNATDISDFINLNTCDQIIDKQVFKICYSYKYKGALAVWYELDGNLVNKNNIKNRPNFYSEKNIPIQYRAKSQDYINSGFDRGHLAPDANFDYDLKTQVKTYSIANIVPQYPTLNRKAWIKAEKYERLIASKLKTITVINLIDYSKSTQQIGNNKLSVPNTFYKIIFNDEKNFKKCFKYENIEIDPETDEFKNHQITC</sequence>
<gene>
    <name evidence="10" type="ORF">SDC9_11879</name>
</gene>
<dbReference type="InterPro" id="IPR001604">
    <property type="entry name" value="Endo_G_ENPP1-like_dom"/>
</dbReference>
<organism evidence="10">
    <name type="scientific">bioreactor metagenome</name>
    <dbReference type="NCBI Taxonomy" id="1076179"/>
    <lineage>
        <taxon>unclassified sequences</taxon>
        <taxon>metagenomes</taxon>
        <taxon>ecological metagenomes</taxon>
    </lineage>
</organism>
<dbReference type="PROSITE" id="PS01070">
    <property type="entry name" value="NUCLEASE_NON_SPEC"/>
    <property type="match status" value="1"/>
</dbReference>
<dbReference type="AlphaFoldDB" id="A0A644TH52"/>
<dbReference type="Gene3D" id="3.40.570.10">
    <property type="entry name" value="Extracellular Endonuclease, subunit A"/>
    <property type="match status" value="1"/>
</dbReference>
<dbReference type="SMART" id="SM00477">
    <property type="entry name" value="NUC"/>
    <property type="match status" value="1"/>
</dbReference>
<dbReference type="Pfam" id="PF01223">
    <property type="entry name" value="Endonuclease_NS"/>
    <property type="match status" value="1"/>
</dbReference>
<evidence type="ECO:0008006" key="11">
    <source>
        <dbReference type="Google" id="ProtNLM"/>
    </source>
</evidence>
<proteinExistence type="inferred from homology"/>
<accession>A0A644TH52</accession>
<dbReference type="PANTHER" id="PTHR13966:SF5">
    <property type="entry name" value="ENDONUCLEASE G, MITOCHONDRIAL"/>
    <property type="match status" value="1"/>
</dbReference>
<comment type="caution">
    <text evidence="10">The sequence shown here is derived from an EMBL/GenBank/DDBJ whole genome shotgun (WGS) entry which is preliminary data.</text>
</comment>
<name>A0A644TH52_9ZZZZ</name>
<dbReference type="InterPro" id="IPR020821">
    <property type="entry name" value="ENPP1-3/EXOG-like_nuc-like"/>
</dbReference>